<evidence type="ECO:0000313" key="7">
    <source>
        <dbReference type="Proteomes" id="UP000197679"/>
    </source>
</evidence>
<dbReference type="InterPro" id="IPR050518">
    <property type="entry name" value="Rpo3/RPB3_RNA_Pol_subunit"/>
</dbReference>
<dbReference type="Proteomes" id="UP000197679">
    <property type="component" value="Chromosome"/>
</dbReference>
<keyword evidence="4" id="KW-0963">Cytoplasm</keyword>
<evidence type="ECO:0000313" key="6">
    <source>
        <dbReference type="EMBL" id="ASI13360.1"/>
    </source>
</evidence>
<comment type="subunit">
    <text evidence="4">Part of the RNA polymerase complex.</text>
</comment>
<dbReference type="PANTHER" id="PTHR11800">
    <property type="entry name" value="DNA-DIRECTED RNA POLYMERASE"/>
    <property type="match status" value="1"/>
</dbReference>
<dbReference type="GO" id="GO:0005737">
    <property type="term" value="C:cytoplasm"/>
    <property type="evidence" value="ECO:0007669"/>
    <property type="project" value="UniProtKB-SubCell"/>
</dbReference>
<name>A0A218NLL7_9ARCH</name>
<dbReference type="GO" id="GO:0003899">
    <property type="term" value="F:DNA-directed RNA polymerase activity"/>
    <property type="evidence" value="ECO:0007669"/>
    <property type="project" value="UniProtKB-UniRule"/>
</dbReference>
<gene>
    <name evidence="4" type="primary">rpo3</name>
    <name evidence="4" type="synonym">rpoD</name>
    <name evidence="6" type="ORF">Mia14_0013</name>
</gene>
<comment type="subcellular location">
    <subcellularLocation>
        <location evidence="4">Cytoplasm</location>
    </subcellularLocation>
</comment>
<dbReference type="Gene3D" id="3.30.1360.10">
    <property type="entry name" value="RNA polymerase, RBP11-like subunit"/>
    <property type="match status" value="1"/>
</dbReference>
<keyword evidence="2 4" id="KW-0804">Transcription</keyword>
<dbReference type="GO" id="GO:0046983">
    <property type="term" value="F:protein dimerization activity"/>
    <property type="evidence" value="ECO:0007669"/>
    <property type="project" value="InterPro"/>
</dbReference>
<organism evidence="6 7">
    <name type="scientific">Candidatus Mancarchaeum acidiphilum</name>
    <dbReference type="NCBI Taxonomy" id="1920749"/>
    <lineage>
        <taxon>Archaea</taxon>
        <taxon>Candidatus Micrarchaeota</taxon>
        <taxon>Candidatus Mancarchaeum</taxon>
    </lineage>
</organism>
<dbReference type="InterPro" id="IPR036603">
    <property type="entry name" value="RBP11-like"/>
</dbReference>
<comment type="catalytic activity">
    <reaction evidence="4">
        <text>RNA(n) + a ribonucleoside 5'-triphosphate = RNA(n+1) + diphosphate</text>
        <dbReference type="Rhea" id="RHEA:21248"/>
        <dbReference type="Rhea" id="RHEA-COMP:14527"/>
        <dbReference type="Rhea" id="RHEA-COMP:17342"/>
        <dbReference type="ChEBI" id="CHEBI:33019"/>
        <dbReference type="ChEBI" id="CHEBI:61557"/>
        <dbReference type="ChEBI" id="CHEBI:140395"/>
        <dbReference type="EC" id="2.7.7.6"/>
    </reaction>
</comment>
<dbReference type="InterPro" id="IPR022842">
    <property type="entry name" value="RNAP_Rpo3/Rpb3/RPAC1"/>
</dbReference>
<dbReference type="PANTHER" id="PTHR11800:SF2">
    <property type="entry name" value="DNA-DIRECTED RNA POLYMERASE II SUBUNIT RPB3"/>
    <property type="match status" value="1"/>
</dbReference>
<dbReference type="NCBIfam" id="NF001988">
    <property type="entry name" value="PRK00783.1"/>
    <property type="match status" value="1"/>
</dbReference>
<evidence type="ECO:0000256" key="3">
    <source>
        <dbReference type="ARBA" id="ARBA00025804"/>
    </source>
</evidence>
<dbReference type="KEGG" id="marh:Mia14_0013"/>
<dbReference type="AlphaFoldDB" id="A0A218NLL7"/>
<keyword evidence="1 4" id="KW-0240">DNA-directed RNA polymerase</keyword>
<feature type="domain" description="DNA-directed RNA polymerase RpoA/D/Rpb3-type" evidence="5">
    <location>
        <begin position="12"/>
        <end position="186"/>
    </location>
</feature>
<dbReference type="EC" id="2.7.7.6" evidence="4"/>
<comment type="function">
    <text evidence="4">DNA-dependent RNA polymerase (RNAP) catalyzes the transcription of DNA into RNA using the four ribonucleoside triphosphates as substrates.</text>
</comment>
<comment type="caution">
    <text evidence="4">Lacks conserved residue(s) required for the propagation of feature annotation.</text>
</comment>
<dbReference type="GO" id="GO:0003677">
    <property type="term" value="F:DNA binding"/>
    <property type="evidence" value="ECO:0007669"/>
    <property type="project" value="UniProtKB-UniRule"/>
</dbReference>
<sequence length="188" mass="21066">MDIDISQNNNKVFEFTLAGVSNAFANAIRRVAMNGVKSFAIDKVTFYENSSAMFDEYIAHRIGLVPITTPSGYKDTDEVMFTLEAEGPLTVYSNDLKTTEPDVKVAIENIPIMKLAEKQRLRIDGKAVLGSAVKHAKFQPGLVTYEQMNDNSFKFYIESFGQMLPKDIIIRALDILEDEIKSISKISK</sequence>
<evidence type="ECO:0000256" key="2">
    <source>
        <dbReference type="ARBA" id="ARBA00023163"/>
    </source>
</evidence>
<keyword evidence="4" id="KW-0548">Nucleotidyltransferase</keyword>
<keyword evidence="7" id="KW-1185">Reference proteome</keyword>
<dbReference type="Pfam" id="PF01000">
    <property type="entry name" value="RNA_pol_A_bac"/>
    <property type="match status" value="1"/>
</dbReference>
<proteinExistence type="inferred from homology"/>
<dbReference type="GeneID" id="33313575"/>
<dbReference type="EMBL" id="CP019964">
    <property type="protein sequence ID" value="ASI13360.1"/>
    <property type="molecule type" value="Genomic_DNA"/>
</dbReference>
<dbReference type="GO" id="GO:0000428">
    <property type="term" value="C:DNA-directed RNA polymerase complex"/>
    <property type="evidence" value="ECO:0007669"/>
    <property type="project" value="UniProtKB-KW"/>
</dbReference>
<dbReference type="HAMAP" id="MF_00320">
    <property type="entry name" value="RNApol_arch_Rpo3"/>
    <property type="match status" value="1"/>
</dbReference>
<dbReference type="InterPro" id="IPR036643">
    <property type="entry name" value="RNApol_insert_sf"/>
</dbReference>
<reference evidence="6 7" key="1">
    <citation type="journal article" date="2017" name="Nat. Commun.">
        <title>'ARMAN' archaea depend on association with euryarchaeal host in culture and in situ.</title>
        <authorList>
            <person name="Golyshina O."/>
            <person name="Toshchakov S."/>
            <person name="Makarova K."/>
            <person name="Gavrilov S."/>
            <person name="Korzhenkov A."/>
            <person name="La Cono V."/>
            <person name="Arcadi E."/>
            <person name="Nechitaylo T."/>
            <person name="Ferrer M."/>
            <person name="Kublanov I."/>
            <person name="Wolf Y."/>
            <person name="Yakimov M."/>
            <person name="Golyshin P."/>
            <person name="Slesarev A."/>
            <person name="Kozyavkin S."/>
        </authorList>
    </citation>
    <scope>NUCLEOTIDE SEQUENCE [LARGE SCALE GENOMIC DNA]</scope>
    <source>
        <strain evidence="6 7">Mia14</strain>
    </source>
</reference>
<evidence type="ECO:0000259" key="5">
    <source>
        <dbReference type="SMART" id="SM00662"/>
    </source>
</evidence>
<dbReference type="InterPro" id="IPR011263">
    <property type="entry name" value="DNA-dir_RNA_pol_RpoA/D/Rpb3"/>
</dbReference>
<dbReference type="RefSeq" id="WP_088819530.1">
    <property type="nucleotide sequence ID" value="NZ_CP019964.1"/>
</dbReference>
<evidence type="ECO:0000256" key="1">
    <source>
        <dbReference type="ARBA" id="ARBA00022478"/>
    </source>
</evidence>
<keyword evidence="4" id="KW-0808">Transferase</keyword>
<dbReference type="InterPro" id="IPR011262">
    <property type="entry name" value="DNA-dir_RNA_pol_insert"/>
</dbReference>
<comment type="similarity">
    <text evidence="3 4">Belongs to the archaeal Rpo3/eukaryotic RPB3 RNA polymerase subunit family.</text>
</comment>
<dbReference type="Gene3D" id="2.170.120.12">
    <property type="entry name" value="DNA-directed RNA polymerase, insert domain"/>
    <property type="match status" value="1"/>
</dbReference>
<dbReference type="GO" id="GO:0006351">
    <property type="term" value="P:DNA-templated transcription"/>
    <property type="evidence" value="ECO:0007669"/>
    <property type="project" value="UniProtKB-UniRule"/>
</dbReference>
<dbReference type="SUPFAM" id="SSF55257">
    <property type="entry name" value="RBP11-like subunits of RNA polymerase"/>
    <property type="match status" value="1"/>
</dbReference>
<dbReference type="PROSITE" id="PS00446">
    <property type="entry name" value="RNA_POL_D_30KD"/>
    <property type="match status" value="1"/>
</dbReference>
<dbReference type="Pfam" id="PF01193">
    <property type="entry name" value="RNA_pol_L"/>
    <property type="match status" value="1"/>
</dbReference>
<protein>
    <recommendedName>
        <fullName evidence="4">DNA-directed RNA polymerase subunit Rpo3</fullName>
        <ecNumber evidence="4">2.7.7.6</ecNumber>
    </recommendedName>
    <alternativeName>
        <fullName evidence="4">DNA-directed RNA polymerase subunit D</fullName>
    </alternativeName>
</protein>
<dbReference type="OrthoDB" id="84933at2157"/>
<evidence type="ECO:0000256" key="4">
    <source>
        <dbReference type="HAMAP-Rule" id="MF_00320"/>
    </source>
</evidence>
<accession>A0A218NLL7</accession>
<dbReference type="SMART" id="SM00662">
    <property type="entry name" value="RPOLD"/>
    <property type="match status" value="1"/>
</dbReference>
<dbReference type="InterPro" id="IPR001514">
    <property type="entry name" value="DNA-dir_RNA_pol_30-40kDasu_CS"/>
</dbReference>
<dbReference type="SUPFAM" id="SSF56553">
    <property type="entry name" value="Insert subdomain of RNA polymerase alpha subunit"/>
    <property type="match status" value="1"/>
</dbReference>